<sequence>MLKLLRMALIAVVLAAIAIRIDRRTSPSAPVREPVLGRPTPEDLERYHRRPVSRFLNGLLAGLILGLLVAGVGTVAAITSAGEAEKEREQLVSMRARSGTAEQGHAPEPSIADVPTPSPSPSPAIAPTPDPACAPERRAVVVRPLDPQVKRQVDAQWRRLERWLRRNAPVTYASLRGPGRARTIAVAESQTGLRFPDDLRASLLRHNGGMPLGPDKGVGLGIREIRDGWRSMCRGDMVEGDDPRAEYWNGRMIPFLLYPENDENRIYAVIDSVVGDVRWVDGWDDGGAGVGPSHRPSYLDLLRANADALQRGAAVDGWRPRVVRGAVRWEPAG</sequence>
<dbReference type="SMART" id="SM00860">
    <property type="entry name" value="SMI1_KNR4"/>
    <property type="match status" value="1"/>
</dbReference>
<dbReference type="RefSeq" id="WP_379579665.1">
    <property type="nucleotide sequence ID" value="NZ_JBHUFV010000061.1"/>
</dbReference>
<dbReference type="EMBL" id="JBHUFV010000061">
    <property type="protein sequence ID" value="MFD1937999.1"/>
    <property type="molecule type" value="Genomic_DNA"/>
</dbReference>
<name>A0ABW4TA13_9ACTN</name>
<proteinExistence type="predicted"/>
<feature type="transmembrane region" description="Helical" evidence="2">
    <location>
        <begin position="55"/>
        <end position="78"/>
    </location>
</feature>
<feature type="compositionally biased region" description="Pro residues" evidence="1">
    <location>
        <begin position="116"/>
        <end position="132"/>
    </location>
</feature>
<dbReference type="Proteomes" id="UP001597368">
    <property type="component" value="Unassembled WGS sequence"/>
</dbReference>
<comment type="caution">
    <text evidence="4">The sequence shown here is derived from an EMBL/GenBank/DDBJ whole genome shotgun (WGS) entry which is preliminary data.</text>
</comment>
<keyword evidence="2" id="KW-0472">Membrane</keyword>
<evidence type="ECO:0000256" key="1">
    <source>
        <dbReference type="SAM" id="MobiDB-lite"/>
    </source>
</evidence>
<accession>A0ABW4TA13</accession>
<evidence type="ECO:0000313" key="4">
    <source>
        <dbReference type="EMBL" id="MFD1937999.1"/>
    </source>
</evidence>
<protein>
    <submittedName>
        <fullName evidence="4">SMI1/KNR4 family protein</fullName>
    </submittedName>
</protein>
<gene>
    <name evidence="4" type="ORF">ACFSKW_41650</name>
</gene>
<feature type="domain" description="Knr4/Smi1-like" evidence="3">
    <location>
        <begin position="178"/>
        <end position="304"/>
    </location>
</feature>
<dbReference type="SUPFAM" id="SSF160631">
    <property type="entry name" value="SMI1/KNR4-like"/>
    <property type="match status" value="1"/>
</dbReference>
<feature type="region of interest" description="Disordered" evidence="1">
    <location>
        <begin position="96"/>
        <end position="132"/>
    </location>
</feature>
<dbReference type="InterPro" id="IPR037883">
    <property type="entry name" value="Knr4/Smi1-like_sf"/>
</dbReference>
<keyword evidence="2" id="KW-0812">Transmembrane</keyword>
<evidence type="ECO:0000256" key="2">
    <source>
        <dbReference type="SAM" id="Phobius"/>
    </source>
</evidence>
<keyword evidence="2" id="KW-1133">Transmembrane helix</keyword>
<dbReference type="InterPro" id="IPR018958">
    <property type="entry name" value="Knr4/Smi1-like_dom"/>
</dbReference>
<dbReference type="Pfam" id="PF09346">
    <property type="entry name" value="SMI1_KNR4"/>
    <property type="match status" value="1"/>
</dbReference>
<organism evidence="4 5">
    <name type="scientific">Nonomuraea mangrovi</name>
    <dbReference type="NCBI Taxonomy" id="2316207"/>
    <lineage>
        <taxon>Bacteria</taxon>
        <taxon>Bacillati</taxon>
        <taxon>Actinomycetota</taxon>
        <taxon>Actinomycetes</taxon>
        <taxon>Streptosporangiales</taxon>
        <taxon>Streptosporangiaceae</taxon>
        <taxon>Nonomuraea</taxon>
    </lineage>
</organism>
<evidence type="ECO:0000313" key="5">
    <source>
        <dbReference type="Proteomes" id="UP001597368"/>
    </source>
</evidence>
<keyword evidence="5" id="KW-1185">Reference proteome</keyword>
<reference evidence="5" key="1">
    <citation type="journal article" date="2019" name="Int. J. Syst. Evol. Microbiol.">
        <title>The Global Catalogue of Microorganisms (GCM) 10K type strain sequencing project: providing services to taxonomists for standard genome sequencing and annotation.</title>
        <authorList>
            <consortium name="The Broad Institute Genomics Platform"/>
            <consortium name="The Broad Institute Genome Sequencing Center for Infectious Disease"/>
            <person name="Wu L."/>
            <person name="Ma J."/>
        </authorList>
    </citation>
    <scope>NUCLEOTIDE SEQUENCE [LARGE SCALE GENOMIC DNA]</scope>
    <source>
        <strain evidence="5">ICMP 6774ER</strain>
    </source>
</reference>
<evidence type="ECO:0000259" key="3">
    <source>
        <dbReference type="SMART" id="SM00860"/>
    </source>
</evidence>